<evidence type="ECO:0000256" key="1">
    <source>
        <dbReference type="ARBA" id="ARBA00013928"/>
    </source>
</evidence>
<dbReference type="GO" id="GO:0008270">
    <property type="term" value="F:zinc ion binding"/>
    <property type="evidence" value="ECO:0007669"/>
    <property type="project" value="UniProtKB-KW"/>
</dbReference>
<dbReference type="InterPro" id="IPR013083">
    <property type="entry name" value="Znf_RING/FYVE/PHD"/>
</dbReference>
<dbReference type="PROSITE" id="PS50089">
    <property type="entry name" value="ZF_RING_2"/>
    <property type="match status" value="1"/>
</dbReference>
<dbReference type="InterPro" id="IPR001841">
    <property type="entry name" value="Znf_RING"/>
</dbReference>
<keyword evidence="4 7" id="KW-0863">Zinc-finger</keyword>
<proteinExistence type="predicted"/>
<evidence type="ECO:0000256" key="6">
    <source>
        <dbReference type="ARBA" id="ARBA00022833"/>
    </source>
</evidence>
<evidence type="ECO:0000256" key="5">
    <source>
        <dbReference type="ARBA" id="ARBA00022776"/>
    </source>
</evidence>
<name>A0ABC9XEV5_GRUJA</name>
<keyword evidence="2" id="KW-0132">Cell division</keyword>
<dbReference type="Pfam" id="PF12861">
    <property type="entry name" value="zf-ANAPC11"/>
    <property type="match status" value="1"/>
</dbReference>
<reference evidence="9 10" key="1">
    <citation type="submission" date="2024-06" db="EMBL/GenBank/DDBJ databases">
        <title>The draft genome of Grus japonensis, version 3.</title>
        <authorList>
            <person name="Nabeshima K."/>
            <person name="Suzuki S."/>
            <person name="Onuma M."/>
        </authorList>
    </citation>
    <scope>NUCLEOTIDE SEQUENCE [LARGE SCALE GENOMIC DNA]</scope>
    <source>
        <strain evidence="9 10">451A</strain>
    </source>
</reference>
<dbReference type="Gene3D" id="3.30.40.10">
    <property type="entry name" value="Zinc/RING finger domain, C3HC4 (zinc finger)"/>
    <property type="match status" value="1"/>
</dbReference>
<feature type="domain" description="RING-type" evidence="8">
    <location>
        <begin position="61"/>
        <end position="101"/>
    </location>
</feature>
<gene>
    <name evidence="9" type="ORF">GRJ2_002088100</name>
</gene>
<dbReference type="Proteomes" id="UP001623348">
    <property type="component" value="Unassembled WGS sequence"/>
</dbReference>
<comment type="caution">
    <text evidence="9">The sequence shown here is derived from an EMBL/GenBank/DDBJ whole genome shotgun (WGS) entry which is preliminary data.</text>
</comment>
<evidence type="ECO:0000256" key="3">
    <source>
        <dbReference type="ARBA" id="ARBA00022723"/>
    </source>
</evidence>
<dbReference type="InterPro" id="IPR024991">
    <property type="entry name" value="RING-H2_APC11"/>
</dbReference>
<keyword evidence="3" id="KW-0479">Metal-binding</keyword>
<evidence type="ECO:0000256" key="7">
    <source>
        <dbReference type="PROSITE-ProRule" id="PRU00175"/>
    </source>
</evidence>
<keyword evidence="10" id="KW-1185">Reference proteome</keyword>
<protein>
    <recommendedName>
        <fullName evidence="1">Anaphase-promoting complex subunit 11</fullName>
    </recommendedName>
</protein>
<organism evidence="9 10">
    <name type="scientific">Grus japonensis</name>
    <name type="common">Japanese crane</name>
    <name type="synonym">Red-crowned crane</name>
    <dbReference type="NCBI Taxonomy" id="30415"/>
    <lineage>
        <taxon>Eukaryota</taxon>
        <taxon>Metazoa</taxon>
        <taxon>Chordata</taxon>
        <taxon>Craniata</taxon>
        <taxon>Vertebrata</taxon>
        <taxon>Euteleostomi</taxon>
        <taxon>Archelosauria</taxon>
        <taxon>Archosauria</taxon>
        <taxon>Dinosauria</taxon>
        <taxon>Saurischia</taxon>
        <taxon>Theropoda</taxon>
        <taxon>Coelurosauria</taxon>
        <taxon>Aves</taxon>
        <taxon>Neognathae</taxon>
        <taxon>Neoaves</taxon>
        <taxon>Gruiformes</taxon>
        <taxon>Gruidae</taxon>
        <taxon>Grus</taxon>
    </lineage>
</organism>
<evidence type="ECO:0000256" key="4">
    <source>
        <dbReference type="ARBA" id="ARBA00022771"/>
    </source>
</evidence>
<dbReference type="EMBL" id="BAAFJT010000014">
    <property type="protein sequence ID" value="GAB0196228.1"/>
    <property type="molecule type" value="Genomic_DNA"/>
</dbReference>
<evidence type="ECO:0000259" key="8">
    <source>
        <dbReference type="PROSITE" id="PS50089"/>
    </source>
</evidence>
<evidence type="ECO:0000313" key="10">
    <source>
        <dbReference type="Proteomes" id="UP001623348"/>
    </source>
</evidence>
<dbReference type="GO" id="GO:0051301">
    <property type="term" value="P:cell division"/>
    <property type="evidence" value="ECO:0007669"/>
    <property type="project" value="UniProtKB-KW"/>
</dbReference>
<keyword evidence="5" id="KW-0131">Cell cycle</keyword>
<keyword evidence="6" id="KW-0862">Zinc</keyword>
<sequence>MTSLTVGNYKCQHQVLLVTPEASSPGSGTGGAGSLQQHWKHPAMSQLPWALPQVASSEGTCPICQTPFEDPTCVALCWHIFSIECIQHWATTIANATCPLHWQPVTLILY</sequence>
<dbReference type="AlphaFoldDB" id="A0ABC9XEV5"/>
<keyword evidence="5" id="KW-0498">Mitosis</keyword>
<evidence type="ECO:0000313" key="9">
    <source>
        <dbReference type="EMBL" id="GAB0196228.1"/>
    </source>
</evidence>
<evidence type="ECO:0000256" key="2">
    <source>
        <dbReference type="ARBA" id="ARBA00022618"/>
    </source>
</evidence>
<dbReference type="SUPFAM" id="SSF57850">
    <property type="entry name" value="RING/U-box"/>
    <property type="match status" value="1"/>
</dbReference>
<accession>A0ABC9XEV5</accession>